<comment type="caution">
    <text evidence="1">The sequence shown here is derived from an EMBL/GenBank/DDBJ whole genome shotgun (WGS) entry which is preliminary data.</text>
</comment>
<gene>
    <name evidence="1" type="ORF">FBU59_001438</name>
</gene>
<evidence type="ECO:0000313" key="2">
    <source>
        <dbReference type="Proteomes" id="UP001150603"/>
    </source>
</evidence>
<sequence length="402" mass="43913">MFIANTQNEIQFADHDAIEVLRGPAEEWDAGRMIRLRDAACSGALSKYWTVVEFMSVGEDAPTEDNNHHYVVVERREDSAVRWVQACVHALDSNLFVWHIRDISGSVRCLELSKPGTAGEYTVSLEADGYPHSILLTQSPDAPPSADPEVRDALVELLEESLASESFSVLHLTGFGAIDTVFPRRMLGWSEGELLERSFVGLLAPQDRAFFCRALKKCYNDGIPQRLNIKLLAGAQAIYLDCDVTVLMPDAAQQLVLVVRMNDQQQNQPTLSRPAMRPPLPLPRPPLAAHYEHRAITSIEQPYVAPLAHPTGQSSASAVIQGAGGHAIARSNRSNTSSRAASVLDGGEYQNGLPVVPDYPLMSLAPVSDNVVNPHIPLSPIASYMRVDDESDSDTTAGNVRS</sequence>
<protein>
    <submittedName>
        <fullName evidence="1">Uncharacterized protein</fullName>
    </submittedName>
</protein>
<organism evidence="1 2">
    <name type="scientific">Linderina macrospora</name>
    <dbReference type="NCBI Taxonomy" id="4868"/>
    <lineage>
        <taxon>Eukaryota</taxon>
        <taxon>Fungi</taxon>
        <taxon>Fungi incertae sedis</taxon>
        <taxon>Zoopagomycota</taxon>
        <taxon>Kickxellomycotina</taxon>
        <taxon>Kickxellomycetes</taxon>
        <taxon>Kickxellales</taxon>
        <taxon>Kickxellaceae</taxon>
        <taxon>Linderina</taxon>
    </lineage>
</organism>
<reference evidence="1" key="1">
    <citation type="submission" date="2022-07" db="EMBL/GenBank/DDBJ databases">
        <title>Phylogenomic reconstructions and comparative analyses of Kickxellomycotina fungi.</title>
        <authorList>
            <person name="Reynolds N.K."/>
            <person name="Stajich J.E."/>
            <person name="Barry K."/>
            <person name="Grigoriev I.V."/>
            <person name="Crous P."/>
            <person name="Smith M.E."/>
        </authorList>
    </citation>
    <scope>NUCLEOTIDE SEQUENCE</scope>
    <source>
        <strain evidence="1">NRRL 5244</strain>
    </source>
</reference>
<evidence type="ECO:0000313" key="1">
    <source>
        <dbReference type="EMBL" id="KAJ1948777.1"/>
    </source>
</evidence>
<dbReference type="EMBL" id="JANBPW010000633">
    <property type="protein sequence ID" value="KAJ1948777.1"/>
    <property type="molecule type" value="Genomic_DNA"/>
</dbReference>
<keyword evidence="2" id="KW-1185">Reference proteome</keyword>
<proteinExistence type="predicted"/>
<name>A0ACC1JE75_9FUNG</name>
<feature type="non-terminal residue" evidence="1">
    <location>
        <position position="402"/>
    </location>
</feature>
<accession>A0ACC1JE75</accession>
<dbReference type="Proteomes" id="UP001150603">
    <property type="component" value="Unassembled WGS sequence"/>
</dbReference>